<evidence type="ECO:0000313" key="1">
    <source>
        <dbReference type="EMBL" id="ADI22513.1"/>
    </source>
</evidence>
<dbReference type="EMBL" id="GU567988">
    <property type="protein sequence ID" value="ADI22513.1"/>
    <property type="molecule type" value="Genomic_DNA"/>
</dbReference>
<reference evidence="1" key="1">
    <citation type="submission" date="2010-01" db="EMBL/GenBank/DDBJ databases">
        <title>Genome fragments of uncultured bacteria from the North Pacific subtropical Gyre.</title>
        <authorList>
            <person name="Pham V.D."/>
            <person name="Delong E.F."/>
        </authorList>
    </citation>
    <scope>NUCLEOTIDE SEQUENCE</scope>
</reference>
<protein>
    <submittedName>
        <fullName evidence="1">Uncharacterized protein</fullName>
    </submittedName>
</protein>
<sequence length="52" mass="6160">MVFPGHNFSNIWREYKKLSDIYLNKYNIQDYTSGAIYNKKLSDDIASENQIL</sequence>
<name>E7C4Y9_9BACT</name>
<accession>E7C4Y9</accession>
<proteinExistence type="predicted"/>
<organism evidence="1">
    <name type="scientific">uncultured verrucomicrobium HF0500_08N17</name>
    <dbReference type="NCBI Taxonomy" id="723597"/>
    <lineage>
        <taxon>Bacteria</taxon>
        <taxon>Pseudomonadati</taxon>
        <taxon>Verrucomicrobiota</taxon>
        <taxon>environmental samples</taxon>
    </lineage>
</organism>
<dbReference type="AlphaFoldDB" id="E7C4Y9"/>